<dbReference type="EMBL" id="JAACJM010000321">
    <property type="protein sequence ID" value="KAF5331750.1"/>
    <property type="molecule type" value="Genomic_DNA"/>
</dbReference>
<gene>
    <name evidence="2" type="ORF">D9758_017197</name>
</gene>
<keyword evidence="3" id="KW-1185">Reference proteome</keyword>
<sequence length="133" mass="14583">MPAYSNARTKSFLQAVTLNGSATPDGALQEDIAGLGIGTCMERSGSSGKNVDMSTSTPLTPQRYRYHPPIPSDPSIPNARGFTYLSRYSALSSFHMPSILQLFSSRIRSLRQALLELSGPFRELGLQEMKKTR</sequence>
<dbReference type="Proteomes" id="UP000559256">
    <property type="component" value="Unassembled WGS sequence"/>
</dbReference>
<proteinExistence type="predicted"/>
<organism evidence="2 3">
    <name type="scientific">Tetrapyrgos nigripes</name>
    <dbReference type="NCBI Taxonomy" id="182062"/>
    <lineage>
        <taxon>Eukaryota</taxon>
        <taxon>Fungi</taxon>
        <taxon>Dikarya</taxon>
        <taxon>Basidiomycota</taxon>
        <taxon>Agaricomycotina</taxon>
        <taxon>Agaricomycetes</taxon>
        <taxon>Agaricomycetidae</taxon>
        <taxon>Agaricales</taxon>
        <taxon>Marasmiineae</taxon>
        <taxon>Marasmiaceae</taxon>
        <taxon>Tetrapyrgos</taxon>
    </lineage>
</organism>
<feature type="compositionally biased region" description="Polar residues" evidence="1">
    <location>
        <begin position="44"/>
        <end position="60"/>
    </location>
</feature>
<reference evidence="2 3" key="1">
    <citation type="journal article" date="2020" name="ISME J.">
        <title>Uncovering the hidden diversity of litter-decomposition mechanisms in mushroom-forming fungi.</title>
        <authorList>
            <person name="Floudas D."/>
            <person name="Bentzer J."/>
            <person name="Ahren D."/>
            <person name="Johansson T."/>
            <person name="Persson P."/>
            <person name="Tunlid A."/>
        </authorList>
    </citation>
    <scope>NUCLEOTIDE SEQUENCE [LARGE SCALE GENOMIC DNA]</scope>
    <source>
        <strain evidence="2 3">CBS 291.85</strain>
    </source>
</reference>
<comment type="caution">
    <text evidence="2">The sequence shown here is derived from an EMBL/GenBank/DDBJ whole genome shotgun (WGS) entry which is preliminary data.</text>
</comment>
<accession>A0A8H5FC98</accession>
<evidence type="ECO:0000256" key="1">
    <source>
        <dbReference type="SAM" id="MobiDB-lite"/>
    </source>
</evidence>
<protein>
    <submittedName>
        <fullName evidence="2">Uncharacterized protein</fullName>
    </submittedName>
</protein>
<feature type="region of interest" description="Disordered" evidence="1">
    <location>
        <begin position="44"/>
        <end position="72"/>
    </location>
</feature>
<evidence type="ECO:0000313" key="2">
    <source>
        <dbReference type="EMBL" id="KAF5331750.1"/>
    </source>
</evidence>
<evidence type="ECO:0000313" key="3">
    <source>
        <dbReference type="Proteomes" id="UP000559256"/>
    </source>
</evidence>
<name>A0A8H5FC98_9AGAR</name>
<dbReference type="AlphaFoldDB" id="A0A8H5FC98"/>